<evidence type="ECO:0000256" key="3">
    <source>
        <dbReference type="ARBA" id="ARBA00012865"/>
    </source>
</evidence>
<feature type="chain" id="PRO_5007269903" description="beta-lactamase" evidence="5">
    <location>
        <begin position="29"/>
        <end position="295"/>
    </location>
</feature>
<name>A0A126E3U4_ECOLX</name>
<comment type="similarity">
    <text evidence="2">Belongs to the class-A beta-lactamase family.</text>
</comment>
<dbReference type="PANTHER" id="PTHR35333:SF3">
    <property type="entry name" value="BETA-LACTAMASE-TYPE TRANSPEPTIDASE FOLD CONTAINING PROTEIN"/>
    <property type="match status" value="1"/>
</dbReference>
<geneLocation type="plasmid" evidence="7">
    <name>pHD0149-2</name>
</geneLocation>
<feature type="signal peptide" evidence="5">
    <location>
        <begin position="1"/>
        <end position="28"/>
    </location>
</feature>
<dbReference type="RefSeq" id="WP_032489477.1">
    <property type="nucleotide sequence ID" value="NZ_BGPF01000093.1"/>
</dbReference>
<dbReference type="SUPFAM" id="SSF56601">
    <property type="entry name" value="beta-lactamase/transpeptidase-like"/>
    <property type="match status" value="1"/>
</dbReference>
<dbReference type="SMR" id="A0A126E3U4"/>
<gene>
    <name evidence="7" type="primary">blaSFO-1</name>
    <name evidence="7" type="ORF">HD0149_B003</name>
</gene>
<evidence type="ECO:0000256" key="2">
    <source>
        <dbReference type="ARBA" id="ARBA00009009"/>
    </source>
</evidence>
<dbReference type="GO" id="GO:0008800">
    <property type="term" value="F:beta-lactamase activity"/>
    <property type="evidence" value="ECO:0007669"/>
    <property type="project" value="UniProtKB-EC"/>
</dbReference>
<dbReference type="NCBIfam" id="NF000323">
    <property type="entry name" value="blaFONA"/>
    <property type="match status" value="1"/>
</dbReference>
<comment type="catalytic activity">
    <reaction evidence="1">
        <text>a beta-lactam + H2O = a substituted beta-amino acid</text>
        <dbReference type="Rhea" id="RHEA:20401"/>
        <dbReference type="ChEBI" id="CHEBI:15377"/>
        <dbReference type="ChEBI" id="CHEBI:35627"/>
        <dbReference type="ChEBI" id="CHEBI:140347"/>
        <dbReference type="EC" id="3.5.2.6"/>
    </reaction>
</comment>
<evidence type="ECO:0000256" key="5">
    <source>
        <dbReference type="SAM" id="SignalP"/>
    </source>
</evidence>
<accession>A0A126E3U4</accession>
<keyword evidence="5" id="KW-0732">Signal</keyword>
<evidence type="ECO:0000313" key="7">
    <source>
        <dbReference type="EMBL" id="AJQ17208.1"/>
    </source>
</evidence>
<dbReference type="Gene3D" id="3.40.710.10">
    <property type="entry name" value="DD-peptidase/beta-lactamase superfamily"/>
    <property type="match status" value="1"/>
</dbReference>
<dbReference type="Pfam" id="PF13354">
    <property type="entry name" value="Beta-lactamase2"/>
    <property type="match status" value="1"/>
</dbReference>
<feature type="domain" description="Beta-lactamase class A catalytic" evidence="6">
    <location>
        <begin position="53"/>
        <end position="268"/>
    </location>
</feature>
<keyword evidence="4" id="KW-0046">Antibiotic resistance</keyword>
<dbReference type="InterPro" id="IPR045155">
    <property type="entry name" value="Beta-lactam_cat"/>
</dbReference>
<reference evidence="7" key="2">
    <citation type="journal article" date="2015" name="FEMS Microbiol. Lett.">
        <title>Coexistence of SFO-1 and NDM-1 ?-lactamase genes and fosfomycin resistance gene fosA3 in an Escherichia coli clinical isolate.</title>
        <authorList>
            <person name="Zhao J.Y."/>
            <person name="Zhu Y.Q."/>
            <person name="Li Y.N."/>
            <person name="Mu X.D."/>
            <person name="You L.P."/>
            <person name="Xu C."/>
            <person name="Qin P."/>
            <person name="Ma J.L."/>
        </authorList>
    </citation>
    <scope>NUCLEOTIDE SEQUENCE</scope>
    <source>
        <strain evidence="7">HD0149</strain>
        <plasmid evidence="7">pHD0149-2</plasmid>
    </source>
</reference>
<dbReference type="InterPro" id="IPR012338">
    <property type="entry name" value="Beta-lactam/transpept-like"/>
</dbReference>
<proteinExistence type="inferred from homology"/>
<dbReference type="EC" id="3.5.2.6" evidence="3"/>
<dbReference type="NCBIfam" id="NF033103">
    <property type="entry name" value="bla_class_A"/>
    <property type="match status" value="1"/>
</dbReference>
<dbReference type="PRINTS" id="PR00118">
    <property type="entry name" value="BLACTAMASEA"/>
</dbReference>
<dbReference type="PANTHER" id="PTHR35333">
    <property type="entry name" value="BETA-LACTAMASE"/>
    <property type="match status" value="1"/>
</dbReference>
<dbReference type="InterPro" id="IPR000871">
    <property type="entry name" value="Beta-lactam_class-A"/>
</dbReference>
<evidence type="ECO:0000256" key="1">
    <source>
        <dbReference type="ARBA" id="ARBA00001526"/>
    </source>
</evidence>
<sequence>MVKNTLRQTTLMVATVMPLLFGSAPLWAQSANAKANIQQQLSELEKNSGGRLGVALIDTADNSQILYRGDERFPMCSTSKVMAVSALLKQSEMDKNLLAKRMEIKQSDLVNYNPIAEKHLDTGMTLAELSAAAIQYSDNTAMNKILEHLGGPAKVTEYARTIGDKTFRLDRTEPTLNTAIPSDKRDTTSPLAMAKSLQTLTLGKALGEPQRAQLVEWMKGNTTGGASIRAGLPATWVVGDKTGSGDYGTTNDIAVIWPANHAPLVLVTYFTQPQQNAEARKDVLAAAAKIVTEGL</sequence>
<evidence type="ECO:0000256" key="4">
    <source>
        <dbReference type="ARBA" id="ARBA00023251"/>
    </source>
</evidence>
<dbReference type="AlphaFoldDB" id="A0A126E3U4"/>
<evidence type="ECO:0000259" key="6">
    <source>
        <dbReference type="Pfam" id="PF13354"/>
    </source>
</evidence>
<dbReference type="EMBL" id="KJ721805">
    <property type="protein sequence ID" value="AJQ17208.1"/>
    <property type="molecule type" value="Genomic_DNA"/>
</dbReference>
<dbReference type="GO" id="GO:0046677">
    <property type="term" value="P:response to antibiotic"/>
    <property type="evidence" value="ECO:0007669"/>
    <property type="project" value="UniProtKB-KW"/>
</dbReference>
<dbReference type="GO" id="GO:0030655">
    <property type="term" value="P:beta-lactam antibiotic catabolic process"/>
    <property type="evidence" value="ECO:0007669"/>
    <property type="project" value="InterPro"/>
</dbReference>
<keyword evidence="7" id="KW-0614">Plasmid</keyword>
<protein>
    <recommendedName>
        <fullName evidence="3">beta-lactamase</fullName>
        <ecNumber evidence="3">3.5.2.6</ecNumber>
    </recommendedName>
</protein>
<reference evidence="7" key="1">
    <citation type="submission" date="2014-04" db="EMBL/GenBank/DDBJ databases">
        <authorList>
            <person name="Xu Y.W."/>
            <person name="Yang Q."/>
        </authorList>
    </citation>
    <scope>NUCLEOTIDE SEQUENCE</scope>
    <source>
        <strain evidence="7">HD0149</strain>
        <plasmid evidence="7">pHD0149-2</plasmid>
    </source>
</reference>
<organism evidence="7">
    <name type="scientific">Escherichia coli</name>
    <dbReference type="NCBI Taxonomy" id="562"/>
    <lineage>
        <taxon>Bacteria</taxon>
        <taxon>Pseudomonadati</taxon>
        <taxon>Pseudomonadota</taxon>
        <taxon>Gammaproteobacteria</taxon>
        <taxon>Enterobacterales</taxon>
        <taxon>Enterobacteriaceae</taxon>
        <taxon>Escherichia</taxon>
    </lineage>
</organism>